<sequence length="343" mass="37395">VIVDAMRNVPDMYTPSYDMAHSPRSDRECDAELLLATPSVARVAPPTLCHLCRCSQHQGTDTTPNLTRKSNFTIGPGHNQLTPPVSSNSSHTPPTSPAPSRPQSPGAAAVPTGSSNCHSLATPASALPPTDMDGGSIAKIAMLTQQLQAEFAKMLSQHCHYQLAITDLRTRFQLSNSTINQLKLAIKQEQRQHQSTRHELQRILLDLKRASTEVLGRDKSLATEHELARPSSRMQSTGRDDGQQGRCVAEQAQGSQWNSSLPQFPMNCVVDAYEFGPRDDDDDDNGDDNDDDDDDEVLTSLIKAPFTRQRSGSVVSLVNEGESGRSKMLAAKVSEYGNAFDML</sequence>
<proteinExistence type="predicted"/>
<organism evidence="1 2">
    <name type="scientific">Spiromyces aspiralis</name>
    <dbReference type="NCBI Taxonomy" id="68401"/>
    <lineage>
        <taxon>Eukaryota</taxon>
        <taxon>Fungi</taxon>
        <taxon>Fungi incertae sedis</taxon>
        <taxon>Zoopagomycota</taxon>
        <taxon>Kickxellomycotina</taxon>
        <taxon>Kickxellomycetes</taxon>
        <taxon>Kickxellales</taxon>
        <taxon>Kickxellaceae</taxon>
        <taxon>Spiromyces</taxon>
    </lineage>
</organism>
<dbReference type="EMBL" id="JAMZIH010002348">
    <property type="protein sequence ID" value="KAJ1677508.1"/>
    <property type="molecule type" value="Genomic_DNA"/>
</dbReference>
<keyword evidence="2" id="KW-1185">Reference proteome</keyword>
<dbReference type="Proteomes" id="UP001145114">
    <property type="component" value="Unassembled WGS sequence"/>
</dbReference>
<protein>
    <submittedName>
        <fullName evidence="1">Uncharacterized protein</fullName>
    </submittedName>
</protein>
<accession>A0ACC1HP05</accession>
<feature type="non-terminal residue" evidence="1">
    <location>
        <position position="1"/>
    </location>
</feature>
<evidence type="ECO:0000313" key="1">
    <source>
        <dbReference type="EMBL" id="KAJ1677508.1"/>
    </source>
</evidence>
<reference evidence="1" key="1">
    <citation type="submission" date="2022-06" db="EMBL/GenBank/DDBJ databases">
        <title>Phylogenomic reconstructions and comparative analyses of Kickxellomycotina fungi.</title>
        <authorList>
            <person name="Reynolds N.K."/>
            <person name="Stajich J.E."/>
            <person name="Barry K."/>
            <person name="Grigoriev I.V."/>
            <person name="Crous P."/>
            <person name="Smith M.E."/>
        </authorList>
    </citation>
    <scope>NUCLEOTIDE SEQUENCE</scope>
    <source>
        <strain evidence="1">RSA 2271</strain>
    </source>
</reference>
<gene>
    <name evidence="1" type="ORF">EV182_006028</name>
</gene>
<comment type="caution">
    <text evidence="1">The sequence shown here is derived from an EMBL/GenBank/DDBJ whole genome shotgun (WGS) entry which is preliminary data.</text>
</comment>
<evidence type="ECO:0000313" key="2">
    <source>
        <dbReference type="Proteomes" id="UP001145114"/>
    </source>
</evidence>
<name>A0ACC1HP05_9FUNG</name>